<keyword evidence="5" id="KW-0808">Transferase</keyword>
<feature type="region of interest" description="Disordered" evidence="9">
    <location>
        <begin position="159"/>
        <end position="200"/>
    </location>
</feature>
<dbReference type="Proteomes" id="UP000887540">
    <property type="component" value="Unplaced"/>
</dbReference>
<evidence type="ECO:0000256" key="8">
    <source>
        <dbReference type="ARBA" id="ARBA00038491"/>
    </source>
</evidence>
<feature type="domain" description="PAP-associated" evidence="10">
    <location>
        <begin position="536"/>
        <end position="595"/>
    </location>
</feature>
<proteinExistence type="inferred from homology"/>
<keyword evidence="4" id="KW-0963">Cytoplasm</keyword>
<feature type="compositionally biased region" description="Basic and acidic residues" evidence="9">
    <location>
        <begin position="254"/>
        <end position="264"/>
    </location>
</feature>
<feature type="region of interest" description="Disordered" evidence="9">
    <location>
        <begin position="215"/>
        <end position="281"/>
    </location>
</feature>
<evidence type="ECO:0000259" key="11">
    <source>
        <dbReference type="Pfam" id="PF22600"/>
    </source>
</evidence>
<dbReference type="Gene3D" id="1.10.1410.10">
    <property type="match status" value="1"/>
</dbReference>
<evidence type="ECO:0000256" key="7">
    <source>
        <dbReference type="ARBA" id="ARBA00022842"/>
    </source>
</evidence>
<keyword evidence="7" id="KW-0460">Magnesium</keyword>
<feature type="compositionally biased region" description="Polar residues" evidence="9">
    <location>
        <begin position="641"/>
        <end position="658"/>
    </location>
</feature>
<feature type="region of interest" description="Disordered" evidence="9">
    <location>
        <begin position="641"/>
        <end position="665"/>
    </location>
</feature>
<name>A0A914C9M9_9BILA</name>
<evidence type="ECO:0000256" key="6">
    <source>
        <dbReference type="ARBA" id="ARBA00022723"/>
    </source>
</evidence>
<dbReference type="Pfam" id="PF22600">
    <property type="entry name" value="MTPAP-like_central"/>
    <property type="match status" value="1"/>
</dbReference>
<dbReference type="InterPro" id="IPR054708">
    <property type="entry name" value="MTPAP-like_central"/>
</dbReference>
<comment type="similarity">
    <text evidence="8">Belongs to the DNA polymerase type-B-like family. GLD2 subfamily.</text>
</comment>
<protein>
    <submittedName>
        <fullName evidence="13">PAP-associated domain-containing protein</fullName>
    </submittedName>
</protein>
<evidence type="ECO:0000256" key="4">
    <source>
        <dbReference type="ARBA" id="ARBA00022490"/>
    </source>
</evidence>
<evidence type="ECO:0000313" key="12">
    <source>
        <dbReference type="Proteomes" id="UP000887540"/>
    </source>
</evidence>
<dbReference type="SUPFAM" id="SSF81301">
    <property type="entry name" value="Nucleotidyltransferase"/>
    <property type="match status" value="1"/>
</dbReference>
<keyword evidence="6" id="KW-0479">Metal-binding</keyword>
<dbReference type="GO" id="GO:0031123">
    <property type="term" value="P:RNA 3'-end processing"/>
    <property type="evidence" value="ECO:0007669"/>
    <property type="project" value="TreeGrafter"/>
</dbReference>
<comment type="cofactor">
    <cofactor evidence="2">
        <name>Mg(2+)</name>
        <dbReference type="ChEBI" id="CHEBI:18420"/>
    </cofactor>
</comment>
<feature type="compositionally biased region" description="Polar residues" evidence="9">
    <location>
        <begin position="159"/>
        <end position="176"/>
    </location>
</feature>
<feature type="compositionally biased region" description="Polar residues" evidence="9">
    <location>
        <begin position="24"/>
        <end position="37"/>
    </location>
</feature>
<feature type="compositionally biased region" description="Pro residues" evidence="9">
    <location>
        <begin position="269"/>
        <end position="281"/>
    </location>
</feature>
<evidence type="ECO:0000256" key="9">
    <source>
        <dbReference type="SAM" id="MobiDB-lite"/>
    </source>
</evidence>
<feature type="domain" description="Poly(A) RNA polymerase mitochondrial-like central palm" evidence="11">
    <location>
        <begin position="304"/>
        <end position="443"/>
    </location>
</feature>
<dbReference type="SUPFAM" id="SSF81631">
    <property type="entry name" value="PAP/OAS1 substrate-binding domain"/>
    <property type="match status" value="1"/>
</dbReference>
<keyword evidence="12" id="KW-1185">Reference proteome</keyword>
<comment type="cofactor">
    <cofactor evidence="1">
        <name>Mn(2+)</name>
        <dbReference type="ChEBI" id="CHEBI:29035"/>
    </cofactor>
</comment>
<organism evidence="12 13">
    <name type="scientific">Acrobeloides nanus</name>
    <dbReference type="NCBI Taxonomy" id="290746"/>
    <lineage>
        <taxon>Eukaryota</taxon>
        <taxon>Metazoa</taxon>
        <taxon>Ecdysozoa</taxon>
        <taxon>Nematoda</taxon>
        <taxon>Chromadorea</taxon>
        <taxon>Rhabditida</taxon>
        <taxon>Tylenchina</taxon>
        <taxon>Cephalobomorpha</taxon>
        <taxon>Cephaloboidea</taxon>
        <taxon>Cephalobidae</taxon>
        <taxon>Acrobeloides</taxon>
    </lineage>
</organism>
<dbReference type="PANTHER" id="PTHR12271">
    <property type="entry name" value="POLY A POLYMERASE CID PAP -RELATED"/>
    <property type="match status" value="1"/>
</dbReference>
<evidence type="ECO:0000256" key="5">
    <source>
        <dbReference type="ARBA" id="ARBA00022679"/>
    </source>
</evidence>
<evidence type="ECO:0000259" key="10">
    <source>
        <dbReference type="Pfam" id="PF03828"/>
    </source>
</evidence>
<feature type="compositionally biased region" description="Polar residues" evidence="9">
    <location>
        <begin position="240"/>
        <end position="251"/>
    </location>
</feature>
<dbReference type="GO" id="GO:0046872">
    <property type="term" value="F:metal ion binding"/>
    <property type="evidence" value="ECO:0007669"/>
    <property type="project" value="UniProtKB-KW"/>
</dbReference>
<dbReference type="WBParaSite" id="ACRNAN_Path_667.g2506.t1">
    <property type="protein sequence ID" value="ACRNAN_Path_667.g2506.t1"/>
    <property type="gene ID" value="ACRNAN_Path_667.g2506"/>
</dbReference>
<dbReference type="Pfam" id="PF03828">
    <property type="entry name" value="PAP_assoc"/>
    <property type="match status" value="1"/>
</dbReference>
<evidence type="ECO:0000313" key="13">
    <source>
        <dbReference type="WBParaSite" id="ACRNAN_Path_667.g2506.t1"/>
    </source>
</evidence>
<evidence type="ECO:0000256" key="1">
    <source>
        <dbReference type="ARBA" id="ARBA00001936"/>
    </source>
</evidence>
<dbReference type="PANTHER" id="PTHR12271:SF40">
    <property type="entry name" value="POLY(A) RNA POLYMERASE GLD2"/>
    <property type="match status" value="1"/>
</dbReference>
<evidence type="ECO:0000256" key="3">
    <source>
        <dbReference type="ARBA" id="ARBA00004496"/>
    </source>
</evidence>
<dbReference type="GO" id="GO:1990817">
    <property type="term" value="F:poly(A) RNA polymerase activity"/>
    <property type="evidence" value="ECO:0007669"/>
    <property type="project" value="TreeGrafter"/>
</dbReference>
<dbReference type="Gene3D" id="3.30.460.10">
    <property type="entry name" value="Beta Polymerase, domain 2"/>
    <property type="match status" value="1"/>
</dbReference>
<feature type="region of interest" description="Disordered" evidence="9">
    <location>
        <begin position="18"/>
        <end position="38"/>
    </location>
</feature>
<dbReference type="InterPro" id="IPR043519">
    <property type="entry name" value="NT_sf"/>
</dbReference>
<evidence type="ECO:0000256" key="2">
    <source>
        <dbReference type="ARBA" id="ARBA00001946"/>
    </source>
</evidence>
<dbReference type="InterPro" id="IPR002058">
    <property type="entry name" value="PAP_assoc"/>
</dbReference>
<sequence>MAGGFDSEAQSPFKLELDSIQPKIASQPSTSKDSMELSTDDLSSEWPQFTIFNVLTLSGYPFRALTKADLFRRKALFRRHNDEPFLSYHSCNTSILGTMKHPFWSQVHHLYPQMNFASTSSVFSYAGALKVCNSNSMSSSQLTLNIDDYPTSCASPLSTLSVSESFPSSDTASWSTRDAEVESIANSETDTDSDATSTAPIELVKTEIVCNERHEQRIDSASSSEYGSEHHWNRRRIKNSKNNLSTSSQIDLTAHTDLEGESGYHSESPSPPAPAIPVPQVIPPSQVVPNGYYNPNEISHMDVLSEQIYHFHTVNAQTQFTLNHKLELRDMLYYAITPIFPMCGLYVVGSSLNGFGTNNSDMDLCLMLTSKDLDQKTDAITVLKTISNALQNAPFVRNQHLIETAKVPILRLNFQAPYDDITVDLNANNSVAIRNTHLLCYYATFDWRVRPLVAVVKEWAKQRGINESTRSSFTSYSLVLMVINYLQCGADPPVLPSLQKLYPNRFGNRADIRMLNVSIPLESPPPNKWKFSNTQSLGELLLGFLEYYAMRFSYENSAICVRMGKTMNRARIMAQEQPPLQWSCIWIDEPFTRTNTAHSVYNEMIFNMIKQTFLTSFLELNQNRDFDAFVKAPPLPIYGPNSSITITNPDGNTISSEADPNKKPE</sequence>
<dbReference type="CDD" id="cd05402">
    <property type="entry name" value="NT_PAP_TUTase"/>
    <property type="match status" value="1"/>
</dbReference>
<accession>A0A914C9M9</accession>
<reference evidence="13" key="1">
    <citation type="submission" date="2022-11" db="UniProtKB">
        <authorList>
            <consortium name="WormBaseParasite"/>
        </authorList>
    </citation>
    <scope>IDENTIFICATION</scope>
</reference>
<comment type="subcellular location">
    <subcellularLocation>
        <location evidence="3">Cytoplasm</location>
    </subcellularLocation>
</comment>
<dbReference type="AlphaFoldDB" id="A0A914C9M9"/>
<dbReference type="GO" id="GO:0005737">
    <property type="term" value="C:cytoplasm"/>
    <property type="evidence" value="ECO:0007669"/>
    <property type="project" value="UniProtKB-SubCell"/>
</dbReference>